<proteinExistence type="predicted"/>
<name>A0AAW6KD29_9BACI</name>
<organism evidence="2 3">
    <name type="scientific">Bacillus paralicheniformis</name>
    <dbReference type="NCBI Taxonomy" id="1648923"/>
    <lineage>
        <taxon>Bacteria</taxon>
        <taxon>Bacillati</taxon>
        <taxon>Bacillota</taxon>
        <taxon>Bacilli</taxon>
        <taxon>Bacillales</taxon>
        <taxon>Bacillaceae</taxon>
        <taxon>Bacillus</taxon>
    </lineage>
</organism>
<sequence length="72" mass="8144">MNLSLAVALVISVFLNIFQLAQLKSNNRKNANWEESTKRPLNPFAAILWTYFAIIILLMLAALVTVIIQLNE</sequence>
<keyword evidence="1" id="KW-1133">Transmembrane helix</keyword>
<evidence type="ECO:0000256" key="1">
    <source>
        <dbReference type="SAM" id="Phobius"/>
    </source>
</evidence>
<accession>A0AAW6KD29</accession>
<evidence type="ECO:0000313" key="3">
    <source>
        <dbReference type="Proteomes" id="UP001216709"/>
    </source>
</evidence>
<gene>
    <name evidence="2" type="ORF">PVN32_17505</name>
</gene>
<protein>
    <submittedName>
        <fullName evidence="2">Uncharacterized protein</fullName>
    </submittedName>
</protein>
<keyword evidence="1" id="KW-0812">Transmembrane</keyword>
<comment type="caution">
    <text evidence="2">The sequence shown here is derived from an EMBL/GenBank/DDBJ whole genome shotgun (WGS) entry which is preliminary data.</text>
</comment>
<dbReference type="AlphaFoldDB" id="A0AAW6KD29"/>
<dbReference type="EMBL" id="JARAFO010000075">
    <property type="protein sequence ID" value="MDE1453958.1"/>
    <property type="molecule type" value="Genomic_DNA"/>
</dbReference>
<dbReference type="Proteomes" id="UP001216709">
    <property type="component" value="Unassembled WGS sequence"/>
</dbReference>
<dbReference type="RefSeq" id="WP_059230748.1">
    <property type="nucleotide sequence ID" value="NZ_CABJBE010000013.1"/>
</dbReference>
<keyword evidence="1" id="KW-0472">Membrane</keyword>
<evidence type="ECO:0000313" key="2">
    <source>
        <dbReference type="EMBL" id="MDE1453958.1"/>
    </source>
</evidence>
<reference evidence="2" key="1">
    <citation type="submission" date="2022-12" db="EMBL/GenBank/DDBJ databases">
        <title>Draft Genome Sequences of Bacillus licheniformis and Bacillus paralicheniformis strains isolated from Irish skim milk powders.</title>
        <authorList>
            <person name="Lourenco A."/>
            <person name="Li F."/>
            <person name="Geraldine D."/>
            <person name="Tobin J.T."/>
            <person name="Butler F."/>
            <person name="Jordan K."/>
            <person name="Obrien T."/>
        </authorList>
    </citation>
    <scope>NUCLEOTIDE SEQUENCE</scope>
    <source>
        <strain evidence="2">3370</strain>
    </source>
</reference>
<feature type="transmembrane region" description="Helical" evidence="1">
    <location>
        <begin position="44"/>
        <end position="68"/>
    </location>
</feature>